<evidence type="ECO:0000256" key="13">
    <source>
        <dbReference type="ARBA" id="ARBA00025923"/>
    </source>
</evidence>
<feature type="domain" description="FtsK" evidence="17">
    <location>
        <begin position="399"/>
        <end position="605"/>
    </location>
</feature>
<comment type="subunit">
    <text evidence="13">Homohexamer. Forms a ring that surrounds DNA.</text>
</comment>
<dbReference type="PROSITE" id="PS50901">
    <property type="entry name" value="FTSK"/>
    <property type="match status" value="1"/>
</dbReference>
<feature type="transmembrane region" description="Helical" evidence="16">
    <location>
        <begin position="143"/>
        <end position="169"/>
    </location>
</feature>
<evidence type="ECO:0000313" key="18">
    <source>
        <dbReference type="EMBL" id="TKJ40390.1"/>
    </source>
</evidence>
<dbReference type="InterPro" id="IPR002543">
    <property type="entry name" value="FtsK_dom"/>
</dbReference>
<keyword evidence="5 16" id="KW-0812">Transmembrane</keyword>
<evidence type="ECO:0000256" key="5">
    <source>
        <dbReference type="ARBA" id="ARBA00022692"/>
    </source>
</evidence>
<dbReference type="EMBL" id="NJBN01000005">
    <property type="protein sequence ID" value="TKJ40390.1"/>
    <property type="molecule type" value="Genomic_DNA"/>
</dbReference>
<dbReference type="InterPro" id="IPR025199">
    <property type="entry name" value="FtsK_4TM"/>
</dbReference>
<keyword evidence="8 14" id="KW-0067">ATP-binding</keyword>
<evidence type="ECO:0000256" key="4">
    <source>
        <dbReference type="ARBA" id="ARBA00022618"/>
    </source>
</evidence>
<keyword evidence="3" id="KW-1003">Cell membrane</keyword>
<keyword evidence="12" id="KW-0131">Cell cycle</keyword>
<dbReference type="InterPro" id="IPR003593">
    <property type="entry name" value="AAA+_ATPase"/>
</dbReference>
<dbReference type="GO" id="GO:0007059">
    <property type="term" value="P:chromosome segregation"/>
    <property type="evidence" value="ECO:0007669"/>
    <property type="project" value="UniProtKB-KW"/>
</dbReference>
<evidence type="ECO:0000256" key="16">
    <source>
        <dbReference type="SAM" id="Phobius"/>
    </source>
</evidence>
<feature type="transmembrane region" description="Helical" evidence="16">
    <location>
        <begin position="102"/>
        <end position="123"/>
    </location>
</feature>
<dbReference type="InterPro" id="IPR050206">
    <property type="entry name" value="FtsK/SpoIIIE/SftA"/>
</dbReference>
<evidence type="ECO:0000256" key="8">
    <source>
        <dbReference type="ARBA" id="ARBA00022840"/>
    </source>
</evidence>
<dbReference type="GO" id="GO:0005524">
    <property type="term" value="F:ATP binding"/>
    <property type="evidence" value="ECO:0007669"/>
    <property type="project" value="UniProtKB-UniRule"/>
</dbReference>
<dbReference type="CDD" id="cd01127">
    <property type="entry name" value="TrwB_TraG_TraD_VirD4"/>
    <property type="match status" value="1"/>
</dbReference>
<comment type="similarity">
    <text evidence="2">Belongs to the FtsK/SpoIIIE/SftA family.</text>
</comment>
<dbReference type="SMART" id="SM00382">
    <property type="entry name" value="AAA"/>
    <property type="match status" value="1"/>
</dbReference>
<keyword evidence="10" id="KW-0238">DNA-binding</keyword>
<dbReference type="AlphaFoldDB" id="A0A532UZK9"/>
<dbReference type="PANTHER" id="PTHR22683">
    <property type="entry name" value="SPORULATION PROTEIN RELATED"/>
    <property type="match status" value="1"/>
</dbReference>
<evidence type="ECO:0000256" key="6">
    <source>
        <dbReference type="ARBA" id="ARBA00022741"/>
    </source>
</evidence>
<evidence type="ECO:0000256" key="12">
    <source>
        <dbReference type="ARBA" id="ARBA00023306"/>
    </source>
</evidence>
<evidence type="ECO:0000256" key="9">
    <source>
        <dbReference type="ARBA" id="ARBA00022989"/>
    </source>
</evidence>
<dbReference type="InterPro" id="IPR041027">
    <property type="entry name" value="FtsK_alpha"/>
</dbReference>
<evidence type="ECO:0000313" key="19">
    <source>
        <dbReference type="Proteomes" id="UP000319619"/>
    </source>
</evidence>
<sequence>MGENIMKKTAQKRRSKKKQNDRGRLAEILGLFLLFIALLCSLALISYKGEPELSRNLLGEYGANFSHVLINITFGRWPTFVFPLLLLYWAGVVLFRWNKLHTWLYSIALVFIAFWTSFTIGLIETPDPISEHAGWIGVETANWITKFMGTIGSWIIWSFIVLVLLVFFLHISPSEIIKRLISGIKQGGIWLWNHRPKRRLKFKIHRRRVATDGGGENQRRDSADSDLEDDALITEDLFPQKPAPTGTPPADMETEKPIGPQGEYQRPPLNILDDQPPESPDAPEELKAKAQRLQEALSDFGVGARVVRVNPGPVITRFDLEPDPGVKVSRISNLADDLALVLRARAIRIQAPIPGQGAVGVEIPNRRPSIVALKSVAADPSFQDHKSPLAVALGVTAAGDPYVSDLASMPHLLVAGTTGSGKSVCLNAIIASLLLRNPPERLQFVIIDPKKLELSTYARLARHHLLASMELDEEVITTPANAVRVLGGVELEMARRYDLMAGVGVRNIVEFNELAAKGKAVSPDGEVQKTLSFLIVVIDELADLMMIAAKDVEEPIARLAQMARAVGIHLIVATQRPSVDVITGVIKANFPARLAFQVASKTDSRTILDMNGAETLLGNGDALFIPPGRGLAERIHCCNIGHSEIEGIISFVEDQPHDFHRTALRLPRLEGIIGGDTEELGDRDELFDDAARIVIHQGQASVSVLQRRLKIGYARAGRLIDQLERAGVVGPFDGSKAREVLMDEDDLEAFTGDLPPTSTDTDNNR</sequence>
<evidence type="ECO:0000256" key="1">
    <source>
        <dbReference type="ARBA" id="ARBA00004651"/>
    </source>
</evidence>
<evidence type="ECO:0000256" key="2">
    <source>
        <dbReference type="ARBA" id="ARBA00006474"/>
    </source>
</evidence>
<keyword evidence="7" id="KW-0159">Chromosome partition</keyword>
<dbReference type="Proteomes" id="UP000319619">
    <property type="component" value="Unassembled WGS sequence"/>
</dbReference>
<dbReference type="Gene3D" id="3.30.980.40">
    <property type="match status" value="1"/>
</dbReference>
<dbReference type="InterPro" id="IPR018541">
    <property type="entry name" value="Ftsk_gamma"/>
</dbReference>
<reference evidence="18 19" key="1">
    <citation type="submission" date="2017-06" db="EMBL/GenBank/DDBJ databases">
        <title>Novel microbial phyla capable of carbon fixation and sulfur reduction in deep-sea sediments.</title>
        <authorList>
            <person name="Huang J."/>
            <person name="Baker B."/>
            <person name="Wang Y."/>
        </authorList>
    </citation>
    <scope>NUCLEOTIDE SEQUENCE [LARGE SCALE GENOMIC DNA]</scope>
    <source>
        <strain evidence="18">B3_LCP</strain>
    </source>
</reference>
<dbReference type="InterPro" id="IPR027417">
    <property type="entry name" value="P-loop_NTPase"/>
</dbReference>
<evidence type="ECO:0000259" key="17">
    <source>
        <dbReference type="PROSITE" id="PS50901"/>
    </source>
</evidence>
<evidence type="ECO:0000256" key="14">
    <source>
        <dbReference type="PROSITE-ProRule" id="PRU00289"/>
    </source>
</evidence>
<dbReference type="GO" id="GO:0005886">
    <property type="term" value="C:plasma membrane"/>
    <property type="evidence" value="ECO:0007669"/>
    <property type="project" value="UniProtKB-SubCell"/>
</dbReference>
<keyword evidence="4" id="KW-0132">Cell division</keyword>
<feature type="transmembrane region" description="Helical" evidence="16">
    <location>
        <begin position="77"/>
        <end position="95"/>
    </location>
</feature>
<dbReference type="Pfam" id="PF17854">
    <property type="entry name" value="FtsK_alpha"/>
    <property type="match status" value="1"/>
</dbReference>
<comment type="subcellular location">
    <subcellularLocation>
        <location evidence="1">Cell membrane</location>
        <topology evidence="1">Multi-pass membrane protein</topology>
    </subcellularLocation>
</comment>
<dbReference type="SUPFAM" id="SSF46785">
    <property type="entry name" value="Winged helix' DNA-binding domain"/>
    <property type="match status" value="1"/>
</dbReference>
<keyword evidence="9 16" id="KW-1133">Transmembrane helix</keyword>
<dbReference type="PANTHER" id="PTHR22683:SF41">
    <property type="entry name" value="DNA TRANSLOCASE FTSK"/>
    <property type="match status" value="1"/>
</dbReference>
<gene>
    <name evidence="18" type="ORF">CEE37_08695</name>
</gene>
<dbReference type="GO" id="GO:0051301">
    <property type="term" value="P:cell division"/>
    <property type="evidence" value="ECO:0007669"/>
    <property type="project" value="UniProtKB-KW"/>
</dbReference>
<dbReference type="SMART" id="SM00843">
    <property type="entry name" value="Ftsk_gamma"/>
    <property type="match status" value="1"/>
</dbReference>
<dbReference type="Pfam" id="PF01580">
    <property type="entry name" value="FtsK_SpoIIIE"/>
    <property type="match status" value="1"/>
</dbReference>
<proteinExistence type="inferred from homology"/>
<evidence type="ECO:0000256" key="15">
    <source>
        <dbReference type="SAM" id="MobiDB-lite"/>
    </source>
</evidence>
<evidence type="ECO:0000256" key="7">
    <source>
        <dbReference type="ARBA" id="ARBA00022829"/>
    </source>
</evidence>
<dbReference type="InterPro" id="IPR036388">
    <property type="entry name" value="WH-like_DNA-bd_sf"/>
</dbReference>
<dbReference type="Gene3D" id="1.10.10.10">
    <property type="entry name" value="Winged helix-like DNA-binding domain superfamily/Winged helix DNA-binding domain"/>
    <property type="match status" value="1"/>
</dbReference>
<feature type="binding site" evidence="14">
    <location>
        <begin position="416"/>
        <end position="423"/>
    </location>
    <ligand>
        <name>ATP</name>
        <dbReference type="ChEBI" id="CHEBI:30616"/>
    </ligand>
</feature>
<accession>A0A532UZK9</accession>
<dbReference type="Pfam" id="PF13491">
    <property type="entry name" value="FtsK_4TM"/>
    <property type="match status" value="1"/>
</dbReference>
<dbReference type="Gene3D" id="3.40.50.300">
    <property type="entry name" value="P-loop containing nucleotide triphosphate hydrolases"/>
    <property type="match status" value="1"/>
</dbReference>
<evidence type="ECO:0000256" key="10">
    <source>
        <dbReference type="ARBA" id="ARBA00023125"/>
    </source>
</evidence>
<feature type="region of interest" description="Disordered" evidence="15">
    <location>
        <begin position="233"/>
        <end position="285"/>
    </location>
</feature>
<evidence type="ECO:0000256" key="3">
    <source>
        <dbReference type="ARBA" id="ARBA00022475"/>
    </source>
</evidence>
<dbReference type="Pfam" id="PF09397">
    <property type="entry name" value="FtsK_gamma"/>
    <property type="match status" value="1"/>
</dbReference>
<name>A0A532UZK9_UNCL8</name>
<keyword evidence="6 14" id="KW-0547">Nucleotide-binding</keyword>
<keyword evidence="11 16" id="KW-0472">Membrane</keyword>
<comment type="caution">
    <text evidence="18">The sequence shown here is derived from an EMBL/GenBank/DDBJ whole genome shotgun (WGS) entry which is preliminary data.</text>
</comment>
<organism evidence="18 19">
    <name type="scientific">candidate division LCP-89 bacterium B3_LCP</name>
    <dbReference type="NCBI Taxonomy" id="2012998"/>
    <lineage>
        <taxon>Bacteria</taxon>
        <taxon>Pseudomonadati</taxon>
        <taxon>Bacteria division LCP-89</taxon>
    </lineage>
</organism>
<dbReference type="InterPro" id="IPR036390">
    <property type="entry name" value="WH_DNA-bd_sf"/>
</dbReference>
<dbReference type="GO" id="GO:0003677">
    <property type="term" value="F:DNA binding"/>
    <property type="evidence" value="ECO:0007669"/>
    <property type="project" value="UniProtKB-KW"/>
</dbReference>
<evidence type="ECO:0000256" key="11">
    <source>
        <dbReference type="ARBA" id="ARBA00023136"/>
    </source>
</evidence>
<protein>
    <submittedName>
        <fullName evidence="18">DNA translocase FtsK</fullName>
    </submittedName>
</protein>
<dbReference type="SUPFAM" id="SSF52540">
    <property type="entry name" value="P-loop containing nucleoside triphosphate hydrolases"/>
    <property type="match status" value="1"/>
</dbReference>